<sequence length="301" mass="32413">MYDLIIVGGGPAGLTAGIYAQRALLKVILLEREMIGGQIALSDVIENYPGFPSISGMDLMQKFEEHARGFGLEIKMANVENISVTDDAKVLKTSEGELRTKAVIIATGAKPRKLGVPGEKELTGKGVSYCATCDGPFFRNQTIVVVGGGDTAVKEAVYLSKIAAKVYLVHRRDKLRAEKILQEKAINSDKIEILWSHVLLEIKGENGVDAAVVKNLKTEEETTLDVHGAFIFVGINPTTDFVDVEKDDGRFIISNPKMETSVPGIFVAGDCRNTPLLQVSTAVGDGATAAFIAENYIDGLE</sequence>
<dbReference type="GO" id="GO:0004791">
    <property type="term" value="F:thioredoxin-disulfide reductase (NADPH) activity"/>
    <property type="evidence" value="ECO:0007669"/>
    <property type="project" value="UniProtKB-EC"/>
</dbReference>
<keyword evidence="2" id="KW-0274">FAD</keyword>
<evidence type="ECO:0000259" key="6">
    <source>
        <dbReference type="Pfam" id="PF07992"/>
    </source>
</evidence>
<evidence type="ECO:0000256" key="1">
    <source>
        <dbReference type="ARBA" id="ARBA00022630"/>
    </source>
</evidence>
<proteinExistence type="predicted"/>
<dbReference type="InterPro" id="IPR023753">
    <property type="entry name" value="FAD/NAD-binding_dom"/>
</dbReference>
<evidence type="ECO:0000256" key="2">
    <source>
        <dbReference type="ARBA" id="ARBA00022827"/>
    </source>
</evidence>
<evidence type="ECO:0000313" key="7">
    <source>
        <dbReference type="EMBL" id="VAW37373.1"/>
    </source>
</evidence>
<keyword evidence="1" id="KW-0285">Flavoprotein</keyword>
<dbReference type="Gene3D" id="3.50.50.60">
    <property type="entry name" value="FAD/NAD(P)-binding domain"/>
    <property type="match status" value="2"/>
</dbReference>
<dbReference type="PRINTS" id="PR00469">
    <property type="entry name" value="PNDRDTASEII"/>
</dbReference>
<keyword evidence="5" id="KW-0676">Redox-active center</keyword>
<dbReference type="InterPro" id="IPR036188">
    <property type="entry name" value="FAD/NAD-bd_sf"/>
</dbReference>
<dbReference type="PANTHER" id="PTHR48105">
    <property type="entry name" value="THIOREDOXIN REDUCTASE 1-RELATED-RELATED"/>
    <property type="match status" value="1"/>
</dbReference>
<name>A0A3B0VAT3_9ZZZZ</name>
<dbReference type="GO" id="GO:0019430">
    <property type="term" value="P:removal of superoxide radicals"/>
    <property type="evidence" value="ECO:0007669"/>
    <property type="project" value="InterPro"/>
</dbReference>
<dbReference type="NCBIfam" id="TIGR01292">
    <property type="entry name" value="TRX_reduct"/>
    <property type="match status" value="1"/>
</dbReference>
<protein>
    <submittedName>
        <fullName evidence="7">Thioredoxin reductase</fullName>
        <ecNumber evidence="7">1.8.1.9</ecNumber>
    </submittedName>
</protein>
<dbReference type="Pfam" id="PF07992">
    <property type="entry name" value="Pyr_redox_2"/>
    <property type="match status" value="1"/>
</dbReference>
<keyword evidence="4" id="KW-1015">Disulfide bond</keyword>
<dbReference type="InterPro" id="IPR050097">
    <property type="entry name" value="Ferredoxin-NADP_redctase_2"/>
</dbReference>
<dbReference type="InterPro" id="IPR008255">
    <property type="entry name" value="Pyr_nucl-diS_OxRdtase_2_AS"/>
</dbReference>
<organism evidence="7">
    <name type="scientific">hydrothermal vent metagenome</name>
    <dbReference type="NCBI Taxonomy" id="652676"/>
    <lineage>
        <taxon>unclassified sequences</taxon>
        <taxon>metagenomes</taxon>
        <taxon>ecological metagenomes</taxon>
    </lineage>
</organism>
<gene>
    <name evidence="7" type="ORF">MNBD_DELTA02-1051</name>
</gene>
<evidence type="ECO:0000256" key="3">
    <source>
        <dbReference type="ARBA" id="ARBA00023002"/>
    </source>
</evidence>
<evidence type="ECO:0000256" key="4">
    <source>
        <dbReference type="ARBA" id="ARBA00023157"/>
    </source>
</evidence>
<keyword evidence="3 7" id="KW-0560">Oxidoreductase</keyword>
<feature type="domain" description="FAD/NAD(P)-binding" evidence="6">
    <location>
        <begin position="2"/>
        <end position="286"/>
    </location>
</feature>
<evidence type="ECO:0000256" key="5">
    <source>
        <dbReference type="ARBA" id="ARBA00023284"/>
    </source>
</evidence>
<dbReference type="InterPro" id="IPR005982">
    <property type="entry name" value="Thioredox_Rdtase"/>
</dbReference>
<dbReference type="EC" id="1.8.1.9" evidence="7"/>
<accession>A0A3B0VAT3</accession>
<dbReference type="GO" id="GO:0005737">
    <property type="term" value="C:cytoplasm"/>
    <property type="evidence" value="ECO:0007669"/>
    <property type="project" value="InterPro"/>
</dbReference>
<dbReference type="PRINTS" id="PR00368">
    <property type="entry name" value="FADPNR"/>
</dbReference>
<dbReference type="SUPFAM" id="SSF51905">
    <property type="entry name" value="FAD/NAD(P)-binding domain"/>
    <property type="match status" value="1"/>
</dbReference>
<dbReference type="PROSITE" id="PS00573">
    <property type="entry name" value="PYRIDINE_REDOX_2"/>
    <property type="match status" value="1"/>
</dbReference>
<reference evidence="7" key="1">
    <citation type="submission" date="2018-06" db="EMBL/GenBank/DDBJ databases">
        <authorList>
            <person name="Zhirakovskaya E."/>
        </authorList>
    </citation>
    <scope>NUCLEOTIDE SEQUENCE</scope>
</reference>
<dbReference type="AlphaFoldDB" id="A0A3B0VAT3"/>
<dbReference type="EMBL" id="UOEZ01000053">
    <property type="protein sequence ID" value="VAW37373.1"/>
    <property type="molecule type" value="Genomic_DNA"/>
</dbReference>